<proteinExistence type="predicted"/>
<dbReference type="InterPro" id="IPR002509">
    <property type="entry name" value="NODB_dom"/>
</dbReference>
<dbReference type="SUPFAM" id="SSF88713">
    <property type="entry name" value="Glycoside hydrolase/deacetylase"/>
    <property type="match status" value="1"/>
</dbReference>
<feature type="signal peptide" evidence="4">
    <location>
        <begin position="1"/>
        <end position="31"/>
    </location>
</feature>
<dbReference type="GO" id="GO:0016020">
    <property type="term" value="C:membrane"/>
    <property type="evidence" value="ECO:0007669"/>
    <property type="project" value="TreeGrafter"/>
</dbReference>
<reference evidence="6" key="2">
    <citation type="submission" date="2020-09" db="EMBL/GenBank/DDBJ databases">
        <authorList>
            <person name="Sun Q."/>
            <person name="Zhou Y."/>
        </authorList>
    </citation>
    <scope>NUCLEOTIDE SEQUENCE</scope>
    <source>
        <strain evidence="6">CGMCC 1.15178</strain>
    </source>
</reference>
<accession>A0A916Z448</accession>
<dbReference type="Pfam" id="PF01522">
    <property type="entry name" value="Polysacc_deac_1"/>
    <property type="match status" value="1"/>
</dbReference>
<keyword evidence="4" id="KW-0732">Signal</keyword>
<keyword evidence="1" id="KW-0479">Metal-binding</keyword>
<dbReference type="PANTHER" id="PTHR10587:SF133">
    <property type="entry name" value="CHITIN DEACETYLASE 1-RELATED"/>
    <property type="match status" value="1"/>
</dbReference>
<dbReference type="AlphaFoldDB" id="A0A916Z448"/>
<reference evidence="6" key="1">
    <citation type="journal article" date="2014" name="Int. J. Syst. Evol. Microbiol.">
        <title>Complete genome sequence of Corynebacterium casei LMG S-19264T (=DSM 44701T), isolated from a smear-ripened cheese.</title>
        <authorList>
            <consortium name="US DOE Joint Genome Institute (JGI-PGF)"/>
            <person name="Walter F."/>
            <person name="Albersmeier A."/>
            <person name="Kalinowski J."/>
            <person name="Ruckert C."/>
        </authorList>
    </citation>
    <scope>NUCLEOTIDE SEQUENCE</scope>
    <source>
        <strain evidence="6">CGMCC 1.15178</strain>
    </source>
</reference>
<evidence type="ECO:0000256" key="4">
    <source>
        <dbReference type="SAM" id="SignalP"/>
    </source>
</evidence>
<feature type="domain" description="NodB homology" evidence="5">
    <location>
        <begin position="114"/>
        <end position="297"/>
    </location>
</feature>
<dbReference type="RefSeq" id="WP_188993340.1">
    <property type="nucleotide sequence ID" value="NZ_BMHP01000002.1"/>
</dbReference>
<feature type="region of interest" description="Disordered" evidence="3">
    <location>
        <begin position="59"/>
        <end position="93"/>
    </location>
</feature>
<organism evidence="6 7">
    <name type="scientific">Paenibacillus nasutitermitis</name>
    <dbReference type="NCBI Taxonomy" id="1652958"/>
    <lineage>
        <taxon>Bacteria</taxon>
        <taxon>Bacillati</taxon>
        <taxon>Bacillota</taxon>
        <taxon>Bacilli</taxon>
        <taxon>Bacillales</taxon>
        <taxon>Paenibacillaceae</taxon>
        <taxon>Paenibacillus</taxon>
    </lineage>
</organism>
<evidence type="ECO:0000256" key="2">
    <source>
        <dbReference type="ARBA" id="ARBA00022801"/>
    </source>
</evidence>
<dbReference type="PROSITE" id="PS51677">
    <property type="entry name" value="NODB"/>
    <property type="match status" value="1"/>
</dbReference>
<evidence type="ECO:0000313" key="7">
    <source>
        <dbReference type="Proteomes" id="UP000612456"/>
    </source>
</evidence>
<dbReference type="PANTHER" id="PTHR10587">
    <property type="entry name" value="GLYCOSYL TRANSFERASE-RELATED"/>
    <property type="match status" value="1"/>
</dbReference>
<dbReference type="InterPro" id="IPR050248">
    <property type="entry name" value="Polysacc_deacetylase_ArnD"/>
</dbReference>
<evidence type="ECO:0000256" key="1">
    <source>
        <dbReference type="ARBA" id="ARBA00022723"/>
    </source>
</evidence>
<dbReference type="Gene3D" id="3.20.20.370">
    <property type="entry name" value="Glycoside hydrolase/deacetylase"/>
    <property type="match status" value="1"/>
</dbReference>
<dbReference type="GO" id="GO:0016810">
    <property type="term" value="F:hydrolase activity, acting on carbon-nitrogen (but not peptide) bonds"/>
    <property type="evidence" value="ECO:0007669"/>
    <property type="project" value="InterPro"/>
</dbReference>
<feature type="compositionally biased region" description="Polar residues" evidence="3">
    <location>
        <begin position="59"/>
        <end position="82"/>
    </location>
</feature>
<protein>
    <submittedName>
        <fullName evidence="6">Polysaccharide deacetylase</fullName>
    </submittedName>
</protein>
<dbReference type="Proteomes" id="UP000612456">
    <property type="component" value="Unassembled WGS sequence"/>
</dbReference>
<dbReference type="GO" id="GO:0046872">
    <property type="term" value="F:metal ion binding"/>
    <property type="evidence" value="ECO:0007669"/>
    <property type="project" value="UniProtKB-KW"/>
</dbReference>
<evidence type="ECO:0000256" key="3">
    <source>
        <dbReference type="SAM" id="MobiDB-lite"/>
    </source>
</evidence>
<feature type="chain" id="PRO_5038623719" evidence="4">
    <location>
        <begin position="32"/>
        <end position="313"/>
    </location>
</feature>
<name>A0A916Z448_9BACL</name>
<evidence type="ECO:0000259" key="5">
    <source>
        <dbReference type="PROSITE" id="PS51677"/>
    </source>
</evidence>
<evidence type="ECO:0000313" key="6">
    <source>
        <dbReference type="EMBL" id="GGD75507.1"/>
    </source>
</evidence>
<dbReference type="CDD" id="cd10917">
    <property type="entry name" value="CE4_NodB_like_6s_7s"/>
    <property type="match status" value="1"/>
</dbReference>
<dbReference type="GO" id="GO:0005975">
    <property type="term" value="P:carbohydrate metabolic process"/>
    <property type="evidence" value="ECO:0007669"/>
    <property type="project" value="InterPro"/>
</dbReference>
<keyword evidence="2" id="KW-0378">Hydrolase</keyword>
<keyword evidence="7" id="KW-1185">Reference proteome</keyword>
<dbReference type="InterPro" id="IPR011330">
    <property type="entry name" value="Glyco_hydro/deAcase_b/a-brl"/>
</dbReference>
<comment type="caution">
    <text evidence="6">The sequence shown here is derived from an EMBL/GenBank/DDBJ whole genome shotgun (WGS) entry which is preliminary data.</text>
</comment>
<dbReference type="EMBL" id="BMHP01000002">
    <property type="protein sequence ID" value="GGD75507.1"/>
    <property type="molecule type" value="Genomic_DNA"/>
</dbReference>
<sequence>MRGNKYFRRYAWKTVLLLLVCTTLSIHSALAGRLHASQTDRASIRDLLFSHARTPQLTEDSITSLPESNPRPSFLQKQYAEQQSKRPRRKAPSWAELQKRYPGSFVIGGPRGERKVALTFDDVPDPRFTPQILDILARYKVRATFFVVGSRASKHPSMVKRIGREGHIIGNHSYNHAVFSRISLPAFQQQVLQTDAILRPLAGYSPRLIRPPYGEILPEQIVWMKRNGYIAVNWDVDSSDWRGIDSNKVLLNIKKTLQPGSIVLQHAGGGTGQNLSGTIEALPRLIKLLRSKGYQIVTLPDLLSKPAARSTEP</sequence>
<gene>
    <name evidence="6" type="primary">pdaA</name>
    <name evidence="6" type="ORF">GCM10010911_36840</name>
</gene>